<evidence type="ECO:0000313" key="4">
    <source>
        <dbReference type="EMBL" id="MBN1572480.1"/>
    </source>
</evidence>
<evidence type="ECO:0000259" key="3">
    <source>
        <dbReference type="Pfam" id="PF10502"/>
    </source>
</evidence>
<dbReference type="GO" id="GO:0009003">
    <property type="term" value="F:signal peptidase activity"/>
    <property type="evidence" value="ECO:0007669"/>
    <property type="project" value="UniProtKB-EC"/>
</dbReference>
<keyword evidence="2" id="KW-0472">Membrane</keyword>
<accession>A0A9D8PP13</accession>
<dbReference type="InterPro" id="IPR019533">
    <property type="entry name" value="Peptidase_S26"/>
</dbReference>
<proteinExistence type="inferred from homology"/>
<dbReference type="PANTHER" id="PTHR43390">
    <property type="entry name" value="SIGNAL PEPTIDASE I"/>
    <property type="match status" value="1"/>
</dbReference>
<dbReference type="Gene3D" id="2.10.109.10">
    <property type="entry name" value="Umud Fragment, subunit A"/>
    <property type="match status" value="1"/>
</dbReference>
<feature type="transmembrane region" description="Helical" evidence="2">
    <location>
        <begin position="12"/>
        <end position="29"/>
    </location>
</feature>
<evidence type="ECO:0000256" key="2">
    <source>
        <dbReference type="RuleBase" id="RU362042"/>
    </source>
</evidence>
<keyword evidence="2" id="KW-0645">Protease</keyword>
<organism evidence="4 5">
    <name type="scientific">Candidatus Zymogenus saltonus</name>
    <dbReference type="NCBI Taxonomy" id="2844893"/>
    <lineage>
        <taxon>Bacteria</taxon>
        <taxon>Deltaproteobacteria</taxon>
        <taxon>Candidatus Zymogenia</taxon>
        <taxon>Candidatus Zymogeniales</taxon>
        <taxon>Candidatus Zymogenaceae</taxon>
        <taxon>Candidatus Zymogenus</taxon>
    </lineage>
</organism>
<comment type="subcellular location">
    <subcellularLocation>
        <location evidence="2">Membrane</location>
        <topology evidence="2">Single-pass type II membrane protein</topology>
    </subcellularLocation>
</comment>
<dbReference type="GO" id="GO:0004252">
    <property type="term" value="F:serine-type endopeptidase activity"/>
    <property type="evidence" value="ECO:0007669"/>
    <property type="project" value="InterPro"/>
</dbReference>
<dbReference type="NCBIfam" id="TIGR02227">
    <property type="entry name" value="sigpep_I_bact"/>
    <property type="match status" value="1"/>
</dbReference>
<dbReference type="PRINTS" id="PR00727">
    <property type="entry name" value="LEADERPTASE"/>
</dbReference>
<dbReference type="Proteomes" id="UP000809273">
    <property type="component" value="Unassembled WGS sequence"/>
</dbReference>
<reference evidence="4" key="1">
    <citation type="journal article" date="2021" name="Environ. Microbiol.">
        <title>Genomic characterization of three novel Desulfobacterota classes expand the metabolic and phylogenetic diversity of the phylum.</title>
        <authorList>
            <person name="Murphy C.L."/>
            <person name="Biggerstaff J."/>
            <person name="Eichhorn A."/>
            <person name="Ewing E."/>
            <person name="Shahan R."/>
            <person name="Soriano D."/>
            <person name="Stewart S."/>
            <person name="VanMol K."/>
            <person name="Walker R."/>
            <person name="Walters P."/>
            <person name="Elshahed M.S."/>
            <person name="Youssef N.H."/>
        </authorList>
    </citation>
    <scope>NUCLEOTIDE SEQUENCE</scope>
    <source>
        <strain evidence="4">Zod_Metabat.24</strain>
    </source>
</reference>
<evidence type="ECO:0000256" key="1">
    <source>
        <dbReference type="ARBA" id="ARBA00009370"/>
    </source>
</evidence>
<sequence>MFRKLGDKDIGFYGTAALFILVFFLYVLLFDNVLITSPVMEPGLKSGDYVLVGSASYNLSVPIGGRPFEIKKPKRGDIVFFEKEAREDDGAGTSSVLRVVGVPGDTVEIVDKKVFIDGKPIREPYVTLSDEKLYPGSISERDNLGPFIVPADSYFLLGDRRDVTMDSRFFGFITSGEIKGKVVFIYWSTNPARGIFRDIRLNRIGFLRSSD</sequence>
<comment type="similarity">
    <text evidence="1 2">Belongs to the peptidase S26 family.</text>
</comment>
<dbReference type="GO" id="GO:0016020">
    <property type="term" value="C:membrane"/>
    <property type="evidence" value="ECO:0007669"/>
    <property type="project" value="UniProtKB-SubCell"/>
</dbReference>
<keyword evidence="2" id="KW-0812">Transmembrane</keyword>
<comment type="catalytic activity">
    <reaction evidence="2">
        <text>Cleavage of hydrophobic, N-terminal signal or leader sequences from secreted and periplasmic proteins.</text>
        <dbReference type="EC" id="3.4.21.89"/>
    </reaction>
</comment>
<dbReference type="Pfam" id="PF10502">
    <property type="entry name" value="Peptidase_S26"/>
    <property type="match status" value="1"/>
</dbReference>
<keyword evidence="2 4" id="KW-0378">Hydrolase</keyword>
<dbReference type="EMBL" id="JAFGIX010000023">
    <property type="protein sequence ID" value="MBN1572480.1"/>
    <property type="molecule type" value="Genomic_DNA"/>
</dbReference>
<name>A0A9D8PP13_9DELT</name>
<dbReference type="CDD" id="cd06530">
    <property type="entry name" value="S26_SPase_I"/>
    <property type="match status" value="1"/>
</dbReference>
<comment type="caution">
    <text evidence="4">The sequence shown here is derived from an EMBL/GenBank/DDBJ whole genome shotgun (WGS) entry which is preliminary data.</text>
</comment>
<dbReference type="InterPro" id="IPR036286">
    <property type="entry name" value="LexA/Signal_pep-like_sf"/>
</dbReference>
<dbReference type="PANTHER" id="PTHR43390:SF1">
    <property type="entry name" value="CHLOROPLAST PROCESSING PEPTIDASE"/>
    <property type="match status" value="1"/>
</dbReference>
<dbReference type="SUPFAM" id="SSF51306">
    <property type="entry name" value="LexA/Signal peptidase"/>
    <property type="match status" value="1"/>
</dbReference>
<reference evidence="4" key="2">
    <citation type="submission" date="2021-01" db="EMBL/GenBank/DDBJ databases">
        <authorList>
            <person name="Hahn C.R."/>
            <person name="Youssef N.H."/>
            <person name="Elshahed M."/>
        </authorList>
    </citation>
    <scope>NUCLEOTIDE SEQUENCE</scope>
    <source>
        <strain evidence="4">Zod_Metabat.24</strain>
    </source>
</reference>
<keyword evidence="2" id="KW-1133">Transmembrane helix</keyword>
<dbReference type="AlphaFoldDB" id="A0A9D8PP13"/>
<dbReference type="GO" id="GO:0006465">
    <property type="term" value="P:signal peptide processing"/>
    <property type="evidence" value="ECO:0007669"/>
    <property type="project" value="InterPro"/>
</dbReference>
<protein>
    <recommendedName>
        <fullName evidence="2">Signal peptidase I</fullName>
        <ecNumber evidence="2">3.4.21.89</ecNumber>
    </recommendedName>
</protein>
<feature type="domain" description="Peptidase S26" evidence="3">
    <location>
        <begin position="17"/>
        <end position="187"/>
    </location>
</feature>
<dbReference type="EC" id="3.4.21.89" evidence="2"/>
<gene>
    <name evidence="4" type="primary">lepB</name>
    <name evidence="4" type="ORF">JW984_04705</name>
</gene>
<evidence type="ECO:0000313" key="5">
    <source>
        <dbReference type="Proteomes" id="UP000809273"/>
    </source>
</evidence>
<dbReference type="InterPro" id="IPR000223">
    <property type="entry name" value="Pept_S26A_signal_pept_1"/>
</dbReference>